<dbReference type="GeneID" id="300581158"/>
<evidence type="ECO:0000313" key="2">
    <source>
        <dbReference type="EMBL" id="TFA98531.1"/>
    </source>
</evidence>
<dbReference type="RefSeq" id="XP_073554733.1">
    <property type="nucleotide sequence ID" value="XM_073706708.1"/>
</dbReference>
<comment type="caution">
    <text evidence="2">The sequence shown here is derived from an EMBL/GenBank/DDBJ whole genome shotgun (WGS) entry which is preliminary data.</text>
</comment>
<keyword evidence="3" id="KW-1185">Reference proteome</keyword>
<feature type="compositionally biased region" description="Basic and acidic residues" evidence="1">
    <location>
        <begin position="43"/>
        <end position="54"/>
    </location>
</feature>
<organism evidence="2 3">
    <name type="scientific">Trichoderma ghanense</name>
    <dbReference type="NCBI Taxonomy" id="65468"/>
    <lineage>
        <taxon>Eukaryota</taxon>
        <taxon>Fungi</taxon>
        <taxon>Dikarya</taxon>
        <taxon>Ascomycota</taxon>
        <taxon>Pezizomycotina</taxon>
        <taxon>Sordariomycetes</taxon>
        <taxon>Hypocreomycetidae</taxon>
        <taxon>Hypocreales</taxon>
        <taxon>Hypocreaceae</taxon>
        <taxon>Trichoderma</taxon>
    </lineage>
</organism>
<dbReference type="Proteomes" id="UP001642720">
    <property type="component" value="Unassembled WGS sequence"/>
</dbReference>
<protein>
    <submittedName>
        <fullName evidence="2">Uncharacterized protein</fullName>
    </submittedName>
</protein>
<accession>A0ABY2GT95</accession>
<dbReference type="EMBL" id="PPTA01000019">
    <property type="protein sequence ID" value="TFA98531.1"/>
    <property type="molecule type" value="Genomic_DNA"/>
</dbReference>
<reference evidence="2 3" key="1">
    <citation type="submission" date="2018-01" db="EMBL/GenBank/DDBJ databases">
        <title>Genome characterization of the sugarcane-associated fungus Trichoderma ghanense CCMA-1212 and their application in lignocelulose bioconversion.</title>
        <authorList>
            <person name="Steindorff A.S."/>
            <person name="Mendes T.D."/>
            <person name="Vilela E.S.D."/>
            <person name="Rodrigues D.S."/>
            <person name="Formighieri E.F."/>
            <person name="Melo I.S."/>
            <person name="Favaro L.C.L."/>
        </authorList>
    </citation>
    <scope>NUCLEOTIDE SEQUENCE [LARGE SCALE GENOMIC DNA]</scope>
    <source>
        <strain evidence="2 3">CCMA-1212</strain>
    </source>
</reference>
<feature type="compositionally biased region" description="Basic residues" evidence="1">
    <location>
        <begin position="55"/>
        <end position="72"/>
    </location>
</feature>
<sequence>MQTVIPTRIDPAVAQSQLCSKGGGRLVNYLVVPVPLSPQWRRCKGDGEESEKVQKAKSKSKQSPKNKTRGSSKSRALLASFCGSEQPTRWRGHPCACARLHDGLLGFLGLLALLGTSPTVTRVGIFWGFAAPCCRHLDLEREREKRVSVDARVAVYSVRIPFSFESR</sequence>
<gene>
    <name evidence="2" type="ORF">CCMA1212_009635</name>
</gene>
<evidence type="ECO:0000313" key="3">
    <source>
        <dbReference type="Proteomes" id="UP001642720"/>
    </source>
</evidence>
<evidence type="ECO:0000256" key="1">
    <source>
        <dbReference type="SAM" id="MobiDB-lite"/>
    </source>
</evidence>
<name>A0ABY2GT95_9HYPO</name>
<proteinExistence type="predicted"/>
<feature type="region of interest" description="Disordered" evidence="1">
    <location>
        <begin position="43"/>
        <end position="74"/>
    </location>
</feature>